<dbReference type="EMBL" id="CAJOBE010004576">
    <property type="protein sequence ID" value="CAF3938061.1"/>
    <property type="molecule type" value="Genomic_DNA"/>
</dbReference>
<comment type="caution">
    <text evidence="4">The sequence shown here is derived from an EMBL/GenBank/DDBJ whole genome shotgun (WGS) entry which is preliminary data.</text>
</comment>
<evidence type="ECO:0000256" key="1">
    <source>
        <dbReference type="ARBA" id="ARBA00022737"/>
    </source>
</evidence>
<name>A0A819K0P3_9BILA</name>
<evidence type="ECO:0000313" key="4">
    <source>
        <dbReference type="EMBL" id="CAF3938061.1"/>
    </source>
</evidence>
<dbReference type="Proteomes" id="UP000663874">
    <property type="component" value="Unassembled WGS sequence"/>
</dbReference>
<dbReference type="InterPro" id="IPR011990">
    <property type="entry name" value="TPR-like_helical_dom_sf"/>
</dbReference>
<sequence length="703" mass="80760">MKGYVKKQMSEKALDLFQQIELDLNNYACTIVFNACAELTNDRAMKIGKTLLDELPENLRNDNIVLTSAIHMLMKFGDIQNAENVFQSIKKKDTGTYGALMNGYNINGLSRKCFKILEEMFEENISPDEIIWSIVINVCSRYRSLCRSQYIINQIPSEFQNKKQIQNSLIRMWGKCSSIEKAENVFESIVDRDAITYTAMINAFGLNGMGSEAIQLYRKMPNNLRNEVSHVCVLNACSHSGLLQEAWSIFNDIPIKTEKIFTTMVDCLSRLFLFDEAENLINEYEKTNKPSLVMYMSLLSGARNNRNENLSEMIYNRMKSMFPNEKDHLISGAILLANIYSSLGEHELAKTFRYNQIKELKTNVKPGLTWTEEFTAHDNSHPKSAKISSELQRLTSEAIADGYQCDPSWVTRPLKQGETNLSVLCGHSERIAIAYNFIEEPDTKFIQIIMNQDVDDEDLHLLSENNLSLTSTSYTNKTFIHHTLLFTRSNIADIIRKNYRIYHILFVKRFQFEHQEQNDEEDIVLFTDKIVALYSILAKHVNIAVCILLETFTQFDEQLEKDIFDFVIQQTILHRQDWPYEADANLLRLILKIIDLADHFSCAILASLIFCSQFSNMPLAIFIFEFYVKHLFNRLLTIKSIPVVQQVYQTILAEMTTNLNILLQALQQKAIVIGSETLSSPTTSDLNKDDAETALIFYCSALC</sequence>
<dbReference type="PANTHER" id="PTHR47926">
    <property type="entry name" value="PENTATRICOPEPTIDE REPEAT-CONTAINING PROTEIN"/>
    <property type="match status" value="1"/>
</dbReference>
<dbReference type="Gene3D" id="1.25.40.10">
    <property type="entry name" value="Tetratricopeptide repeat domain"/>
    <property type="match status" value="3"/>
</dbReference>
<dbReference type="InterPro" id="IPR002885">
    <property type="entry name" value="PPR_rpt"/>
</dbReference>
<feature type="repeat" description="PPR" evidence="2">
    <location>
        <begin position="93"/>
        <end position="127"/>
    </location>
</feature>
<feature type="repeat" description="PPR" evidence="2">
    <location>
        <begin position="193"/>
        <end position="223"/>
    </location>
</feature>
<dbReference type="NCBIfam" id="TIGR00756">
    <property type="entry name" value="PPR"/>
    <property type="match status" value="2"/>
</dbReference>
<reference evidence="4" key="1">
    <citation type="submission" date="2021-02" db="EMBL/GenBank/DDBJ databases">
        <authorList>
            <person name="Nowell W R."/>
        </authorList>
    </citation>
    <scope>NUCLEOTIDE SEQUENCE</scope>
</reference>
<dbReference type="InterPro" id="IPR046960">
    <property type="entry name" value="PPR_At4g14850-like_plant"/>
</dbReference>
<dbReference type="GO" id="GO:0008270">
    <property type="term" value="F:zinc ion binding"/>
    <property type="evidence" value="ECO:0007669"/>
    <property type="project" value="InterPro"/>
</dbReference>
<feature type="domain" description="DYW" evidence="3">
    <location>
        <begin position="402"/>
        <end position="455"/>
    </location>
</feature>
<dbReference type="Pfam" id="PF14432">
    <property type="entry name" value="DYW_deaminase"/>
    <property type="match status" value="1"/>
</dbReference>
<evidence type="ECO:0000313" key="5">
    <source>
        <dbReference type="Proteomes" id="UP000663874"/>
    </source>
</evidence>
<accession>A0A819K0P3</accession>
<proteinExistence type="predicted"/>
<keyword evidence="1" id="KW-0677">Repeat</keyword>
<dbReference type="PROSITE" id="PS51375">
    <property type="entry name" value="PPR"/>
    <property type="match status" value="2"/>
</dbReference>
<dbReference type="GO" id="GO:0009451">
    <property type="term" value="P:RNA modification"/>
    <property type="evidence" value="ECO:0007669"/>
    <property type="project" value="InterPro"/>
</dbReference>
<evidence type="ECO:0000259" key="3">
    <source>
        <dbReference type="Pfam" id="PF14432"/>
    </source>
</evidence>
<dbReference type="AlphaFoldDB" id="A0A819K0P3"/>
<dbReference type="GO" id="GO:0003723">
    <property type="term" value="F:RNA binding"/>
    <property type="evidence" value="ECO:0007669"/>
    <property type="project" value="InterPro"/>
</dbReference>
<dbReference type="FunFam" id="1.25.40.10:FF:000158">
    <property type="entry name" value="pentatricopeptide repeat-containing protein At2g33680"/>
    <property type="match status" value="1"/>
</dbReference>
<dbReference type="GO" id="GO:0048731">
    <property type="term" value="P:system development"/>
    <property type="evidence" value="ECO:0007669"/>
    <property type="project" value="UniProtKB-ARBA"/>
</dbReference>
<dbReference type="Pfam" id="PF01535">
    <property type="entry name" value="PPR"/>
    <property type="match status" value="6"/>
</dbReference>
<dbReference type="InterPro" id="IPR032867">
    <property type="entry name" value="DYW_dom"/>
</dbReference>
<evidence type="ECO:0000256" key="2">
    <source>
        <dbReference type="PROSITE-ProRule" id="PRU00708"/>
    </source>
</evidence>
<protein>
    <recommendedName>
        <fullName evidence="3">DYW domain-containing protein</fullName>
    </recommendedName>
</protein>
<organism evidence="4 5">
    <name type="scientific">Rotaria sordida</name>
    <dbReference type="NCBI Taxonomy" id="392033"/>
    <lineage>
        <taxon>Eukaryota</taxon>
        <taxon>Metazoa</taxon>
        <taxon>Spiralia</taxon>
        <taxon>Gnathifera</taxon>
        <taxon>Rotifera</taxon>
        <taxon>Eurotatoria</taxon>
        <taxon>Bdelloidea</taxon>
        <taxon>Philodinida</taxon>
        <taxon>Philodinidae</taxon>
        <taxon>Rotaria</taxon>
    </lineage>
</organism>
<gene>
    <name evidence="4" type="ORF">FNK824_LOCUS22517</name>
</gene>